<dbReference type="SMART" id="SM00388">
    <property type="entry name" value="HisKA"/>
    <property type="match status" value="1"/>
</dbReference>
<dbReference type="PANTHER" id="PTHR44936:SF5">
    <property type="entry name" value="SENSOR HISTIDINE KINASE ENVZ"/>
    <property type="match status" value="1"/>
</dbReference>
<dbReference type="PRINTS" id="PR00344">
    <property type="entry name" value="BCTRLSENSOR"/>
</dbReference>
<proteinExistence type="predicted"/>
<keyword evidence="8 15" id="KW-0812">Transmembrane</keyword>
<evidence type="ECO:0000313" key="19">
    <source>
        <dbReference type="Proteomes" id="UP000049222"/>
    </source>
</evidence>
<dbReference type="GO" id="GO:0000155">
    <property type="term" value="F:phosphorelay sensor kinase activity"/>
    <property type="evidence" value="ECO:0007669"/>
    <property type="project" value="InterPro"/>
</dbReference>
<evidence type="ECO:0000256" key="9">
    <source>
        <dbReference type="ARBA" id="ARBA00022741"/>
    </source>
</evidence>
<protein>
    <recommendedName>
        <fullName evidence="3">histidine kinase</fullName>
        <ecNumber evidence="3">2.7.13.3</ecNumber>
    </recommendedName>
</protein>
<dbReference type="SMART" id="SM00304">
    <property type="entry name" value="HAMP"/>
    <property type="match status" value="1"/>
</dbReference>
<evidence type="ECO:0000256" key="13">
    <source>
        <dbReference type="ARBA" id="ARBA00023012"/>
    </source>
</evidence>
<dbReference type="PROSITE" id="PS50109">
    <property type="entry name" value="HIS_KIN"/>
    <property type="match status" value="1"/>
</dbReference>
<gene>
    <name evidence="18" type="primary">envZ</name>
    <name evidence="18" type="ORF">JDO7802_03017</name>
</gene>
<dbReference type="STRING" id="420998.JDO7802_03017"/>
<evidence type="ECO:0000256" key="15">
    <source>
        <dbReference type="SAM" id="Phobius"/>
    </source>
</evidence>
<evidence type="ECO:0000256" key="1">
    <source>
        <dbReference type="ARBA" id="ARBA00000085"/>
    </source>
</evidence>
<dbReference type="InterPro" id="IPR036097">
    <property type="entry name" value="HisK_dim/P_sf"/>
</dbReference>
<keyword evidence="14 15" id="KW-0472">Membrane</keyword>
<dbReference type="Pfam" id="PF02518">
    <property type="entry name" value="HATPase_c"/>
    <property type="match status" value="1"/>
</dbReference>
<comment type="catalytic activity">
    <reaction evidence="1">
        <text>ATP + protein L-histidine = ADP + protein N-phospho-L-histidine.</text>
        <dbReference type="EC" id="2.7.13.3"/>
    </reaction>
</comment>
<dbReference type="AlphaFoldDB" id="A0A0M6YMV2"/>
<dbReference type="EMBL" id="CXSU01000012">
    <property type="protein sequence ID" value="CTQ50985.1"/>
    <property type="molecule type" value="Genomic_DNA"/>
</dbReference>
<dbReference type="InterPro" id="IPR050980">
    <property type="entry name" value="2C_sensor_his_kinase"/>
</dbReference>
<reference evidence="18 19" key="1">
    <citation type="submission" date="2015-07" db="EMBL/GenBank/DDBJ databases">
        <authorList>
            <person name="Noorani M."/>
        </authorList>
    </citation>
    <scope>NUCLEOTIDE SEQUENCE [LARGE SCALE GENOMIC DNA]</scope>
    <source>
        <strain evidence="18 19">CECT 7802</strain>
    </source>
</reference>
<feature type="domain" description="HAMP" evidence="17">
    <location>
        <begin position="168"/>
        <end position="219"/>
    </location>
</feature>
<dbReference type="CDD" id="cd06225">
    <property type="entry name" value="HAMP"/>
    <property type="match status" value="1"/>
</dbReference>
<evidence type="ECO:0000259" key="16">
    <source>
        <dbReference type="PROSITE" id="PS50109"/>
    </source>
</evidence>
<evidence type="ECO:0000256" key="6">
    <source>
        <dbReference type="ARBA" id="ARBA00022553"/>
    </source>
</evidence>
<evidence type="ECO:0000256" key="4">
    <source>
        <dbReference type="ARBA" id="ARBA00022475"/>
    </source>
</evidence>
<evidence type="ECO:0000259" key="17">
    <source>
        <dbReference type="PROSITE" id="PS50885"/>
    </source>
</evidence>
<keyword evidence="4" id="KW-1003">Cell membrane</keyword>
<dbReference type="Proteomes" id="UP000049222">
    <property type="component" value="Unassembled WGS sequence"/>
</dbReference>
<dbReference type="GO" id="GO:0005886">
    <property type="term" value="C:plasma membrane"/>
    <property type="evidence" value="ECO:0007669"/>
    <property type="project" value="UniProtKB-SubCell"/>
</dbReference>
<keyword evidence="7 18" id="KW-0808">Transferase</keyword>
<keyword evidence="11" id="KW-0067">ATP-binding</keyword>
<accession>A0A0M6YMV2</accession>
<dbReference type="SUPFAM" id="SSF55874">
    <property type="entry name" value="ATPase domain of HSP90 chaperone/DNA topoisomerase II/histidine kinase"/>
    <property type="match status" value="1"/>
</dbReference>
<evidence type="ECO:0000256" key="11">
    <source>
        <dbReference type="ARBA" id="ARBA00022840"/>
    </source>
</evidence>
<dbReference type="Gene3D" id="3.30.565.10">
    <property type="entry name" value="Histidine kinase-like ATPase, C-terminal domain"/>
    <property type="match status" value="1"/>
</dbReference>
<dbReference type="Pfam" id="PF00512">
    <property type="entry name" value="HisKA"/>
    <property type="match status" value="1"/>
</dbReference>
<dbReference type="PANTHER" id="PTHR44936">
    <property type="entry name" value="SENSOR PROTEIN CREC"/>
    <property type="match status" value="1"/>
</dbReference>
<dbReference type="SUPFAM" id="SSF47384">
    <property type="entry name" value="Homodimeric domain of signal transducing histidine kinase"/>
    <property type="match status" value="1"/>
</dbReference>
<evidence type="ECO:0000256" key="2">
    <source>
        <dbReference type="ARBA" id="ARBA00004429"/>
    </source>
</evidence>
<dbReference type="InterPro" id="IPR003660">
    <property type="entry name" value="HAMP_dom"/>
</dbReference>
<evidence type="ECO:0000313" key="18">
    <source>
        <dbReference type="EMBL" id="CTQ50985.1"/>
    </source>
</evidence>
<dbReference type="OrthoDB" id="9804645at2"/>
<feature type="transmembrane region" description="Helical" evidence="15">
    <location>
        <begin position="21"/>
        <end position="45"/>
    </location>
</feature>
<dbReference type="GO" id="GO:0005524">
    <property type="term" value="F:ATP binding"/>
    <property type="evidence" value="ECO:0007669"/>
    <property type="project" value="UniProtKB-KW"/>
</dbReference>
<evidence type="ECO:0000256" key="12">
    <source>
        <dbReference type="ARBA" id="ARBA00022989"/>
    </source>
</evidence>
<dbReference type="InterPro" id="IPR003594">
    <property type="entry name" value="HATPase_dom"/>
</dbReference>
<keyword evidence="5" id="KW-0997">Cell inner membrane</keyword>
<keyword evidence="9" id="KW-0547">Nucleotide-binding</keyword>
<keyword evidence="19" id="KW-1185">Reference proteome</keyword>
<evidence type="ECO:0000256" key="5">
    <source>
        <dbReference type="ARBA" id="ARBA00022519"/>
    </source>
</evidence>
<dbReference type="SMART" id="SM00387">
    <property type="entry name" value="HATPase_c"/>
    <property type="match status" value="1"/>
</dbReference>
<evidence type="ECO:0000256" key="10">
    <source>
        <dbReference type="ARBA" id="ARBA00022777"/>
    </source>
</evidence>
<organism evidence="18 19">
    <name type="scientific">Jannaschia donghaensis</name>
    <dbReference type="NCBI Taxonomy" id="420998"/>
    <lineage>
        <taxon>Bacteria</taxon>
        <taxon>Pseudomonadati</taxon>
        <taxon>Pseudomonadota</taxon>
        <taxon>Alphaproteobacteria</taxon>
        <taxon>Rhodobacterales</taxon>
        <taxon>Roseobacteraceae</taxon>
        <taxon>Jannaschia</taxon>
    </lineage>
</organism>
<keyword evidence="12 15" id="KW-1133">Transmembrane helix</keyword>
<keyword evidence="6" id="KW-0597">Phosphoprotein</keyword>
<evidence type="ECO:0000256" key="14">
    <source>
        <dbReference type="ARBA" id="ARBA00023136"/>
    </source>
</evidence>
<keyword evidence="10" id="KW-0418">Kinase</keyword>
<dbReference type="RefSeq" id="WP_144430631.1">
    <property type="nucleotide sequence ID" value="NZ_CXSU01000012.1"/>
</dbReference>
<keyword evidence="13" id="KW-0902">Two-component regulatory system</keyword>
<dbReference type="PROSITE" id="PS50885">
    <property type="entry name" value="HAMP"/>
    <property type="match status" value="1"/>
</dbReference>
<dbReference type="InterPro" id="IPR003661">
    <property type="entry name" value="HisK_dim/P_dom"/>
</dbReference>
<comment type="subcellular location">
    <subcellularLocation>
        <location evidence="2">Cell inner membrane</location>
        <topology evidence="2">Multi-pass membrane protein</topology>
    </subcellularLocation>
</comment>
<feature type="transmembrane region" description="Helical" evidence="15">
    <location>
        <begin position="148"/>
        <end position="167"/>
    </location>
</feature>
<sequence>MSVSHDLTRRALSRRWLPRSFYARAALILILPIVTLQLAVAVMFLQRHYEDVTVQMTTNMSREIALVRARPELAPELQIDPIPPPTRMRMRFWDLSGRAMREELMSRFPGLVAVDTVADRKAVSLAFEDGTGLRFARTDVSAANPHQLLVLMVVTALIMTAVSTLFMRGQIRPIRRLARAAQAFGRGELAEYHPSGATEVRAAGTAFLEMRARIERHIEQRTLILSGVSHDLRTPLTRMKLELSMMDTDEAALLAEDVSAMERIIGTFLDFARESATDELRRTDLIPLLQDAVDMAAPDRDLLVEGPAMQADVHPDGLKRAVANLVKNAERYGSQIRVSVQAGAATLVIAVEDNGPGIPLDDREEAMRPFARLDSARTNTAGNVGLGLSIVRDVARAHGGALRLGQSDMGGLKAEIVVPQRRIER</sequence>
<name>A0A0M6YMV2_9RHOB</name>
<dbReference type="Pfam" id="PF00672">
    <property type="entry name" value="HAMP"/>
    <property type="match status" value="1"/>
</dbReference>
<dbReference type="InterPro" id="IPR004358">
    <property type="entry name" value="Sig_transdc_His_kin-like_C"/>
</dbReference>
<feature type="domain" description="Histidine kinase" evidence="16">
    <location>
        <begin position="227"/>
        <end position="422"/>
    </location>
</feature>
<evidence type="ECO:0000256" key="7">
    <source>
        <dbReference type="ARBA" id="ARBA00022679"/>
    </source>
</evidence>
<dbReference type="InterPro" id="IPR005467">
    <property type="entry name" value="His_kinase_dom"/>
</dbReference>
<dbReference type="InterPro" id="IPR036890">
    <property type="entry name" value="HATPase_C_sf"/>
</dbReference>
<dbReference type="EC" id="2.7.13.3" evidence="3"/>
<evidence type="ECO:0000256" key="3">
    <source>
        <dbReference type="ARBA" id="ARBA00012438"/>
    </source>
</evidence>
<dbReference type="CDD" id="cd00082">
    <property type="entry name" value="HisKA"/>
    <property type="match status" value="1"/>
</dbReference>
<dbReference type="Gene3D" id="1.10.287.130">
    <property type="match status" value="1"/>
</dbReference>
<evidence type="ECO:0000256" key="8">
    <source>
        <dbReference type="ARBA" id="ARBA00022692"/>
    </source>
</evidence>